<feature type="transmembrane region" description="Helical" evidence="2">
    <location>
        <begin position="146"/>
        <end position="163"/>
    </location>
</feature>
<keyword evidence="2" id="KW-0472">Membrane</keyword>
<dbReference type="GO" id="GO:0005886">
    <property type="term" value="C:plasma membrane"/>
    <property type="evidence" value="ECO:0007669"/>
    <property type="project" value="TreeGrafter"/>
</dbReference>
<dbReference type="PANTHER" id="PTHR30199">
    <property type="entry name" value="MFS FAMILY TRANSPORTER, PREDICTED SUBSTRATE BENZOATE"/>
    <property type="match status" value="1"/>
</dbReference>
<evidence type="ECO:0000256" key="1">
    <source>
        <dbReference type="SAM" id="MobiDB-lite"/>
    </source>
</evidence>
<evidence type="ECO:0000313" key="3">
    <source>
        <dbReference type="EMBL" id="GII57783.1"/>
    </source>
</evidence>
<keyword evidence="2" id="KW-1133">Transmembrane helix</keyword>
<dbReference type="RefSeq" id="WP_203947891.1">
    <property type="nucleotide sequence ID" value="NZ_BOOR01000055.1"/>
</dbReference>
<name>A0A8J3XZE8_9ACTN</name>
<feature type="transmembrane region" description="Helical" evidence="2">
    <location>
        <begin position="121"/>
        <end position="140"/>
    </location>
</feature>
<sequence>MRQTLWQPLSAGLVAAFVGYTSSFAVVLAGLRGAGATAGQAASGLLVLCLTLGLGTMLLAWRYKTPVMLAWSTPGAAVLAAGGAVAGGWPAAVGAFLVTGVLIAATAAIPRLGDLAGSIPAPISQAMLAGVVLPLCLAPVTATARHPAVLLPVLAVWLAVLAFAPRWANAAALGTALAVAVAALAADSPDAGAFTPHLSWTAPAFTWQALVGIAVPLYLVTMASQNVPGTAVLSGFGYRTPWRPALAVTAAGTIAGAPAGGHAINLAAISAALSASPDAGRDPARRWIAAFTTGCAYVPLAFASAALSAVVTAAPDGLVVAAAGIALFGILGSSLASAAAEPRGREAAIVTFLVAASGVTAAGIGAAFWALLAGLAVRLIIGLRDRRAAPAPDTRDGAGEPGRTAGASRG</sequence>
<feature type="transmembrane region" description="Helical" evidence="2">
    <location>
        <begin position="287"/>
        <end position="311"/>
    </location>
</feature>
<dbReference type="NCBIfam" id="TIGR00843">
    <property type="entry name" value="benE"/>
    <property type="match status" value="1"/>
</dbReference>
<reference evidence="3" key="1">
    <citation type="submission" date="2021-01" db="EMBL/GenBank/DDBJ databases">
        <title>Whole genome shotgun sequence of Planotetraspora thailandica NBRC 104271.</title>
        <authorList>
            <person name="Komaki H."/>
            <person name="Tamura T."/>
        </authorList>
    </citation>
    <scope>NUCLEOTIDE SEQUENCE</scope>
    <source>
        <strain evidence="3">NBRC 104271</strain>
    </source>
</reference>
<dbReference type="PANTHER" id="PTHR30199:SF0">
    <property type="entry name" value="INNER MEMBRANE PROTEIN YDCO"/>
    <property type="match status" value="1"/>
</dbReference>
<dbReference type="InterPro" id="IPR004711">
    <property type="entry name" value="Benzoate_Transporter"/>
</dbReference>
<dbReference type="EMBL" id="BOOR01000055">
    <property type="protein sequence ID" value="GII57783.1"/>
    <property type="molecule type" value="Genomic_DNA"/>
</dbReference>
<evidence type="ECO:0000256" key="2">
    <source>
        <dbReference type="SAM" id="Phobius"/>
    </source>
</evidence>
<proteinExistence type="predicted"/>
<protein>
    <submittedName>
        <fullName evidence="3">Benzoate transporter</fullName>
    </submittedName>
</protein>
<dbReference type="AlphaFoldDB" id="A0A8J3XZE8"/>
<comment type="caution">
    <text evidence="3">The sequence shown here is derived from an EMBL/GenBank/DDBJ whole genome shotgun (WGS) entry which is preliminary data.</text>
</comment>
<evidence type="ECO:0000313" key="4">
    <source>
        <dbReference type="Proteomes" id="UP000605992"/>
    </source>
</evidence>
<keyword evidence="2" id="KW-0812">Transmembrane</keyword>
<feature type="transmembrane region" description="Helical" evidence="2">
    <location>
        <begin position="245"/>
        <end position="275"/>
    </location>
</feature>
<feature type="transmembrane region" description="Helical" evidence="2">
    <location>
        <begin position="318"/>
        <end position="340"/>
    </location>
</feature>
<dbReference type="GO" id="GO:0042925">
    <property type="term" value="F:benzoate transmembrane transporter activity"/>
    <property type="evidence" value="ECO:0007669"/>
    <property type="project" value="InterPro"/>
</dbReference>
<feature type="transmembrane region" description="Helical" evidence="2">
    <location>
        <begin position="91"/>
        <end position="109"/>
    </location>
</feature>
<dbReference type="Pfam" id="PF03594">
    <property type="entry name" value="BenE"/>
    <property type="match status" value="1"/>
</dbReference>
<gene>
    <name evidence="3" type="ORF">Pth03_61720</name>
</gene>
<organism evidence="3 4">
    <name type="scientific">Planotetraspora thailandica</name>
    <dbReference type="NCBI Taxonomy" id="487172"/>
    <lineage>
        <taxon>Bacteria</taxon>
        <taxon>Bacillati</taxon>
        <taxon>Actinomycetota</taxon>
        <taxon>Actinomycetes</taxon>
        <taxon>Streptosporangiales</taxon>
        <taxon>Streptosporangiaceae</taxon>
        <taxon>Planotetraspora</taxon>
    </lineage>
</organism>
<feature type="transmembrane region" description="Helical" evidence="2">
    <location>
        <begin position="41"/>
        <end position="61"/>
    </location>
</feature>
<accession>A0A8J3XZE8</accession>
<feature type="transmembrane region" description="Helical" evidence="2">
    <location>
        <begin position="206"/>
        <end position="224"/>
    </location>
</feature>
<feature type="region of interest" description="Disordered" evidence="1">
    <location>
        <begin position="389"/>
        <end position="410"/>
    </location>
</feature>
<feature type="compositionally biased region" description="Basic and acidic residues" evidence="1">
    <location>
        <begin position="389"/>
        <end position="398"/>
    </location>
</feature>
<dbReference type="Proteomes" id="UP000605992">
    <property type="component" value="Unassembled WGS sequence"/>
</dbReference>
<keyword evidence="4" id="KW-1185">Reference proteome</keyword>
<feature type="transmembrane region" description="Helical" evidence="2">
    <location>
        <begin position="352"/>
        <end position="377"/>
    </location>
</feature>